<name>A0A0B7NBJ4_9FUNG</name>
<accession>A0A0B7NBJ4</accession>
<dbReference type="PANTHER" id="PTHR33977">
    <property type="entry name" value="ZINC ION BINDING PROTEIN"/>
    <property type="match status" value="1"/>
</dbReference>
<evidence type="ECO:0000313" key="3">
    <source>
        <dbReference type="EMBL" id="CEP12740.1"/>
    </source>
</evidence>
<keyword evidence="1" id="KW-0863">Zinc-finger</keyword>
<gene>
    <name evidence="3" type="primary">PARPA_06721.1 scaffold 23505</name>
</gene>
<protein>
    <recommendedName>
        <fullName evidence="2">SWIM-type domain-containing protein</fullName>
    </recommendedName>
</protein>
<evidence type="ECO:0000313" key="4">
    <source>
        <dbReference type="Proteomes" id="UP000054107"/>
    </source>
</evidence>
<keyword evidence="1" id="KW-0862">Zinc</keyword>
<organism evidence="3 4">
    <name type="scientific">Parasitella parasitica</name>
    <dbReference type="NCBI Taxonomy" id="35722"/>
    <lineage>
        <taxon>Eukaryota</taxon>
        <taxon>Fungi</taxon>
        <taxon>Fungi incertae sedis</taxon>
        <taxon>Mucoromycota</taxon>
        <taxon>Mucoromycotina</taxon>
        <taxon>Mucoromycetes</taxon>
        <taxon>Mucorales</taxon>
        <taxon>Mucorineae</taxon>
        <taxon>Mucoraceae</taxon>
        <taxon>Parasitella</taxon>
    </lineage>
</organism>
<reference evidence="3 4" key="1">
    <citation type="submission" date="2014-09" db="EMBL/GenBank/DDBJ databases">
        <authorList>
            <person name="Ellenberger Sabrina"/>
        </authorList>
    </citation>
    <scope>NUCLEOTIDE SEQUENCE [LARGE SCALE GENOMIC DNA]</scope>
    <source>
        <strain evidence="3 4">CBS 412.66</strain>
    </source>
</reference>
<evidence type="ECO:0000259" key="2">
    <source>
        <dbReference type="PROSITE" id="PS50966"/>
    </source>
</evidence>
<dbReference type="Proteomes" id="UP000054107">
    <property type="component" value="Unassembled WGS sequence"/>
</dbReference>
<dbReference type="GO" id="GO:0008270">
    <property type="term" value="F:zinc ion binding"/>
    <property type="evidence" value="ECO:0007669"/>
    <property type="project" value="UniProtKB-KW"/>
</dbReference>
<keyword evidence="1" id="KW-0479">Metal-binding</keyword>
<sequence>MTNILTKPNGYAHRLVPDYEEPIVSINFQDKASADNWYKEIACKHAKWNKKNSVRHEKNEQFEGLPLQTPLKVSDEIYVCNHAGTPRKGTKQEAQEDEIQTTDRKKRRVVFKGSIKINCPANIYISKMTDGTYQVTYKWCHPDHDPFDAKEIATTRLPEDIKKWINNLVSNDMDWKSIKNLLRLDEQKLKEIEHHIHLDNVPVAFLVNYQHVKNAINARMMKLYRKHSECDKSVNLWVEQFNNNSYTTLYQLHEGGPFLLSWVSDWQKKHLEEAEELCIDSTHKTCKSFHNLGQDCYLFTVVIKSSITNKGLPVCFFITDFEIIPTLQTWLSWLKTNFALSVKRIMIDCSPTEIAAIKEVFPSVDILLCHWHIKRAWEAHIRKDVIVRNSTAETKALQNRVRGCLNNMMYAPSPEIYHLNHQILMTQFAENTRFIQYFDKQWAPKNHLWSKAWRQEATFHTNNLIESYHNQLKSIYLGRSRSLRVDRLLYVLSNIVSVDYHQDLLKSLYDFQSLRLNHEEEKNRRSAHELDYDIACLMVEQIDDLQYQCQSFTHDILFYDIIIKQGYLFSCSCPATLRLCKHIFLVNRVKNIPCSLRSTSTTLPSDSPMPPTIVDITTANEQPIERTDLCTDFKLMIDKYLHLHIKKIESKTREFQDNPDILDEILSHLKISNAKISEIGVSHQAPPERQH</sequence>
<dbReference type="PROSITE" id="PS50966">
    <property type="entry name" value="ZF_SWIM"/>
    <property type="match status" value="1"/>
</dbReference>
<proteinExistence type="predicted"/>
<dbReference type="OrthoDB" id="2506357at2759"/>
<feature type="domain" description="SWIM-type" evidence="2">
    <location>
        <begin position="559"/>
        <end position="591"/>
    </location>
</feature>
<dbReference type="AlphaFoldDB" id="A0A0B7NBJ4"/>
<dbReference type="STRING" id="35722.A0A0B7NBJ4"/>
<keyword evidence="4" id="KW-1185">Reference proteome</keyword>
<dbReference type="InterPro" id="IPR007527">
    <property type="entry name" value="Znf_SWIM"/>
</dbReference>
<dbReference type="PANTHER" id="PTHR33977:SF1">
    <property type="entry name" value="ZINC ION BINDING PROTEIN"/>
    <property type="match status" value="1"/>
</dbReference>
<evidence type="ECO:0000256" key="1">
    <source>
        <dbReference type="PROSITE-ProRule" id="PRU00325"/>
    </source>
</evidence>
<dbReference type="EMBL" id="LN728267">
    <property type="protein sequence ID" value="CEP12740.1"/>
    <property type="molecule type" value="Genomic_DNA"/>
</dbReference>